<protein>
    <submittedName>
        <fullName evidence="2">Uncharacterized protein</fullName>
    </submittedName>
</protein>
<evidence type="ECO:0000313" key="3">
    <source>
        <dbReference type="Proteomes" id="UP000663419"/>
    </source>
</evidence>
<reference evidence="2" key="1">
    <citation type="submission" date="2021-01" db="EMBL/GenBank/DDBJ databases">
        <title>Chromosome-level genome assembly of a human fungal pathogen reveals clustering of transcriptionally co-regulated genes.</title>
        <authorList>
            <person name="Voorhies M."/>
            <person name="Cohen S."/>
            <person name="Shea T.P."/>
            <person name="Petrus S."/>
            <person name="Munoz J.F."/>
            <person name="Poplawski S."/>
            <person name="Goldman W.E."/>
            <person name="Michael T."/>
            <person name="Cuomo C.A."/>
            <person name="Sil A."/>
            <person name="Beyhan S."/>
        </authorList>
    </citation>
    <scope>NUCLEOTIDE SEQUENCE</scope>
    <source>
        <strain evidence="2">H88</strain>
    </source>
</reference>
<dbReference type="VEuPathDB" id="FungiDB:I7I53_00358"/>
<dbReference type="EMBL" id="CP069104">
    <property type="protein sequence ID" value="QSS53182.1"/>
    <property type="molecule type" value="Genomic_DNA"/>
</dbReference>
<dbReference type="Proteomes" id="UP000663419">
    <property type="component" value="Chromosome 3"/>
</dbReference>
<keyword evidence="1" id="KW-0472">Membrane</keyword>
<name>A0A8A1LMF3_AJEC8</name>
<organism evidence="2 3">
    <name type="scientific">Ajellomyces capsulatus (strain H88)</name>
    <name type="common">Darling's disease fungus</name>
    <name type="synonym">Histoplasma capsulatum</name>
    <dbReference type="NCBI Taxonomy" id="544711"/>
    <lineage>
        <taxon>Eukaryota</taxon>
        <taxon>Fungi</taxon>
        <taxon>Dikarya</taxon>
        <taxon>Ascomycota</taxon>
        <taxon>Pezizomycotina</taxon>
        <taxon>Eurotiomycetes</taxon>
        <taxon>Eurotiomycetidae</taxon>
        <taxon>Onygenales</taxon>
        <taxon>Ajellomycetaceae</taxon>
        <taxon>Histoplasma</taxon>
    </lineage>
</organism>
<keyword evidence="1" id="KW-1133">Transmembrane helix</keyword>
<accession>A0A8A1LMF3</accession>
<keyword evidence="1" id="KW-0812">Transmembrane</keyword>
<evidence type="ECO:0000256" key="1">
    <source>
        <dbReference type="SAM" id="Phobius"/>
    </source>
</evidence>
<evidence type="ECO:0000313" key="2">
    <source>
        <dbReference type="EMBL" id="QSS53182.1"/>
    </source>
</evidence>
<gene>
    <name evidence="2" type="ORF">I7I53_00358</name>
</gene>
<dbReference type="AlphaFoldDB" id="A0A8A1LMF3"/>
<feature type="transmembrane region" description="Helical" evidence="1">
    <location>
        <begin position="47"/>
        <end position="65"/>
    </location>
</feature>
<sequence length="74" mass="8535">MLGHNLFLRAINSFLTSIRSFSLNAISSSLGSTVSRMSVMFDPVYTINLHLIFHHFVVILCVLHFPSDYCFWRL</sequence>
<proteinExistence type="predicted"/>